<gene>
    <name evidence="2" type="ORF">TL08_22585</name>
</gene>
<evidence type="ECO:0000313" key="3">
    <source>
        <dbReference type="Proteomes" id="UP000095210"/>
    </source>
</evidence>
<protein>
    <submittedName>
        <fullName evidence="2">ABC-2 family transporter protein</fullName>
    </submittedName>
</protein>
<evidence type="ECO:0000313" key="2">
    <source>
        <dbReference type="EMBL" id="AOS65299.1"/>
    </source>
</evidence>
<keyword evidence="3" id="KW-1185">Reference proteome</keyword>
<evidence type="ECO:0000256" key="1">
    <source>
        <dbReference type="SAM" id="Phobius"/>
    </source>
</evidence>
<sequence length="307" mass="33842">MFWLVWRRNRVALISLVVLSGLIALAHFIVATRPSSVPSPPSHDLVGILGSFVRGISGLTPMLPGFMAALVGGTLLAKELNSGTHRFLFTQQNSRNRWFITGTATVLIAVAVMSVPLSLALTSVTDQISVDRGFGYFSQDILAMPATAVFVTSFAMLIGAATKREIVGVVSGPVIGWGTWLLFNNILRPTYATPLSTTDHPIRVDSDNDGFRETIDTSVWLVDQELRDIESKEVLSNAEMSQRYGEFYAENGTSAEFVPSDQGLEWVYHYHPYDRYWSFQFIETGILLGLTALCLGAAFWVVNRRTG</sequence>
<feature type="transmembrane region" description="Helical" evidence="1">
    <location>
        <begin position="166"/>
        <end position="183"/>
    </location>
</feature>
<organism evidence="2 3">
    <name type="scientific">Actinoalloteichus hymeniacidonis</name>
    <dbReference type="NCBI Taxonomy" id="340345"/>
    <lineage>
        <taxon>Bacteria</taxon>
        <taxon>Bacillati</taxon>
        <taxon>Actinomycetota</taxon>
        <taxon>Actinomycetes</taxon>
        <taxon>Pseudonocardiales</taxon>
        <taxon>Pseudonocardiaceae</taxon>
        <taxon>Actinoalloteichus</taxon>
    </lineage>
</organism>
<dbReference type="RefSeq" id="WP_157421251.1">
    <property type="nucleotide sequence ID" value="NZ_CP014859.1"/>
</dbReference>
<feature type="transmembrane region" description="Helical" evidence="1">
    <location>
        <begin position="141"/>
        <end position="159"/>
    </location>
</feature>
<feature type="transmembrane region" description="Helical" evidence="1">
    <location>
        <begin position="276"/>
        <end position="302"/>
    </location>
</feature>
<dbReference type="EMBL" id="CP014859">
    <property type="protein sequence ID" value="AOS65299.1"/>
    <property type="molecule type" value="Genomic_DNA"/>
</dbReference>
<keyword evidence="1" id="KW-0472">Membrane</keyword>
<feature type="transmembrane region" description="Helical" evidence="1">
    <location>
        <begin position="12"/>
        <end position="32"/>
    </location>
</feature>
<feature type="transmembrane region" description="Helical" evidence="1">
    <location>
        <begin position="98"/>
        <end position="121"/>
    </location>
</feature>
<reference evidence="3" key="1">
    <citation type="submission" date="2016-03" db="EMBL/GenBank/DDBJ databases">
        <title>Complete genome sequence of the type strain Actinoalloteichus hymeniacidonis DSM 45092.</title>
        <authorList>
            <person name="Schaffert L."/>
            <person name="Albersmeier A."/>
            <person name="Winkler A."/>
            <person name="Kalinowski J."/>
            <person name="Zotchev S."/>
            <person name="Ruckert C."/>
        </authorList>
    </citation>
    <scope>NUCLEOTIDE SEQUENCE [LARGE SCALE GENOMIC DNA]</scope>
    <source>
        <strain evidence="3">HPA177(T) (DSM 45092(T))</strain>
    </source>
</reference>
<keyword evidence="1" id="KW-1133">Transmembrane helix</keyword>
<keyword evidence="1" id="KW-0812">Transmembrane</keyword>
<name>A0AAC9HTJ0_9PSEU</name>
<dbReference type="AlphaFoldDB" id="A0AAC9HTJ0"/>
<dbReference type="KEGG" id="ahm:TL08_22585"/>
<dbReference type="Proteomes" id="UP000095210">
    <property type="component" value="Chromosome"/>
</dbReference>
<proteinExistence type="predicted"/>
<accession>A0AAC9HTJ0</accession>
<feature type="transmembrane region" description="Helical" evidence="1">
    <location>
        <begin position="52"/>
        <end position="77"/>
    </location>
</feature>